<feature type="transmembrane region" description="Helical" evidence="1">
    <location>
        <begin position="20"/>
        <end position="44"/>
    </location>
</feature>
<evidence type="ECO:0000313" key="3">
    <source>
        <dbReference type="Proteomes" id="UP000644548"/>
    </source>
</evidence>
<reference evidence="3" key="1">
    <citation type="journal article" date="2019" name="Int. J. Syst. Evol. Microbiol.">
        <title>The Global Catalogue of Microorganisms (GCM) 10K type strain sequencing project: providing services to taxonomists for standard genome sequencing and annotation.</title>
        <authorList>
            <consortium name="The Broad Institute Genomics Platform"/>
            <consortium name="The Broad Institute Genome Sequencing Center for Infectious Disease"/>
            <person name="Wu L."/>
            <person name="Ma J."/>
        </authorList>
    </citation>
    <scope>NUCLEOTIDE SEQUENCE [LARGE SCALE GENOMIC DNA]</scope>
    <source>
        <strain evidence="3">JCM 31405</strain>
    </source>
</reference>
<accession>A0ABQ2S458</accession>
<dbReference type="Proteomes" id="UP000644548">
    <property type="component" value="Unassembled WGS sequence"/>
</dbReference>
<gene>
    <name evidence="2" type="ORF">GCM10008960_22020</name>
</gene>
<name>A0ABQ2S458_9DEIO</name>
<evidence type="ECO:0000313" key="2">
    <source>
        <dbReference type="EMBL" id="GGR94651.1"/>
    </source>
</evidence>
<comment type="caution">
    <text evidence="2">The sequence shown here is derived from an EMBL/GenBank/DDBJ whole genome shotgun (WGS) entry which is preliminary data.</text>
</comment>
<protein>
    <submittedName>
        <fullName evidence="2">Uncharacterized protein</fullName>
    </submittedName>
</protein>
<keyword evidence="1" id="KW-0472">Membrane</keyword>
<keyword evidence="1" id="KW-0812">Transmembrane</keyword>
<sequence>MAGWYPARMASDRNPETSHALTWALIVIALGAIIGIGTAAALLARKDRPLPDDPDAPLFI</sequence>
<dbReference type="EMBL" id="BMQN01000004">
    <property type="protein sequence ID" value="GGR94651.1"/>
    <property type="molecule type" value="Genomic_DNA"/>
</dbReference>
<organism evidence="2 3">
    <name type="scientific">Deinococcus sedimenti</name>
    <dbReference type="NCBI Taxonomy" id="1867090"/>
    <lineage>
        <taxon>Bacteria</taxon>
        <taxon>Thermotogati</taxon>
        <taxon>Deinococcota</taxon>
        <taxon>Deinococci</taxon>
        <taxon>Deinococcales</taxon>
        <taxon>Deinococcaceae</taxon>
        <taxon>Deinococcus</taxon>
    </lineage>
</organism>
<evidence type="ECO:0000256" key="1">
    <source>
        <dbReference type="SAM" id="Phobius"/>
    </source>
</evidence>
<keyword evidence="3" id="KW-1185">Reference proteome</keyword>
<proteinExistence type="predicted"/>
<keyword evidence="1" id="KW-1133">Transmembrane helix</keyword>